<keyword evidence="2" id="KW-0507">mRNA processing</keyword>
<organism evidence="8 9">
    <name type="scientific">Saccharomyces uvarum</name>
    <name type="common">Yeast</name>
    <name type="synonym">Saccharomyces bayanus var. uvarum</name>
    <dbReference type="NCBI Taxonomy" id="230603"/>
    <lineage>
        <taxon>Eukaryota</taxon>
        <taxon>Fungi</taxon>
        <taxon>Dikarya</taxon>
        <taxon>Ascomycota</taxon>
        <taxon>Saccharomycotina</taxon>
        <taxon>Saccharomycetes</taxon>
        <taxon>Saccharomycetales</taxon>
        <taxon>Saccharomycetaceae</taxon>
        <taxon>Saccharomyces</taxon>
    </lineage>
</organism>
<dbReference type="PANTHER" id="PTHR10644">
    <property type="entry name" value="DNA REPAIR/RNA PROCESSING CPSF FAMILY"/>
    <property type="match status" value="1"/>
</dbReference>
<dbReference type="InterPro" id="IPR050358">
    <property type="entry name" value="RSE1/DDB1/CFT1"/>
</dbReference>
<accession>A0AA35J5E7</accession>
<dbReference type="Pfam" id="PF23726">
    <property type="entry name" value="Beta-prop_RSE1_2nd"/>
    <property type="match status" value="1"/>
</dbReference>
<feature type="compositionally biased region" description="Acidic residues" evidence="4">
    <location>
        <begin position="843"/>
        <end position="860"/>
    </location>
</feature>
<evidence type="ECO:0000256" key="2">
    <source>
        <dbReference type="ARBA" id="ARBA00022664"/>
    </source>
</evidence>
<evidence type="ECO:0000259" key="6">
    <source>
        <dbReference type="Pfam" id="PF10433"/>
    </source>
</evidence>
<gene>
    <name evidence="8" type="primary">SUVC13G0910</name>
    <name evidence="8" type="ORF">SUVC_13G0910</name>
</gene>
<feature type="domain" description="RSE1/DDB1/CPSF1 C-terminal" evidence="5">
    <location>
        <begin position="943"/>
        <end position="1269"/>
    </location>
</feature>
<feature type="region of interest" description="Disordered" evidence="4">
    <location>
        <begin position="836"/>
        <end position="863"/>
    </location>
</feature>
<evidence type="ECO:0000256" key="4">
    <source>
        <dbReference type="SAM" id="MobiDB-lite"/>
    </source>
</evidence>
<reference evidence="8" key="1">
    <citation type="submission" date="2022-10" db="EMBL/GenBank/DDBJ databases">
        <authorList>
            <person name="Byrne P K."/>
        </authorList>
    </citation>
    <scope>NUCLEOTIDE SEQUENCE</scope>
    <source>
        <strain evidence="8">CBS7001</strain>
    </source>
</reference>
<evidence type="ECO:0000313" key="9">
    <source>
        <dbReference type="Proteomes" id="UP001162090"/>
    </source>
</evidence>
<dbReference type="Proteomes" id="UP001162090">
    <property type="component" value="Chromosome 13"/>
</dbReference>
<dbReference type="InterPro" id="IPR015943">
    <property type="entry name" value="WD40/YVTN_repeat-like_dom_sf"/>
</dbReference>
<keyword evidence="3" id="KW-0539">Nucleus</keyword>
<evidence type="ECO:0000313" key="8">
    <source>
        <dbReference type="EMBL" id="CAI4048005.1"/>
    </source>
</evidence>
<dbReference type="GO" id="GO:0003676">
    <property type="term" value="F:nucleic acid binding"/>
    <property type="evidence" value="ECO:0007669"/>
    <property type="project" value="InterPro"/>
</dbReference>
<dbReference type="EMBL" id="OX365924">
    <property type="protein sequence ID" value="CAI4048005.1"/>
    <property type="molecule type" value="Genomic_DNA"/>
</dbReference>
<evidence type="ECO:0000259" key="5">
    <source>
        <dbReference type="Pfam" id="PF03178"/>
    </source>
</evidence>
<evidence type="ECO:0000256" key="3">
    <source>
        <dbReference type="ARBA" id="ARBA00023242"/>
    </source>
</evidence>
<dbReference type="GO" id="GO:0006397">
    <property type="term" value="P:mRNA processing"/>
    <property type="evidence" value="ECO:0007669"/>
    <property type="project" value="UniProtKB-KW"/>
</dbReference>
<dbReference type="InterPro" id="IPR036322">
    <property type="entry name" value="WD40_repeat_dom_sf"/>
</dbReference>
<dbReference type="InterPro" id="IPR004871">
    <property type="entry name" value="RSE1/DDB1/CPSF1_C"/>
</dbReference>
<feature type="domain" description="RSE1/DDB1/CPSF1 second beta-propeller" evidence="7">
    <location>
        <begin position="473"/>
        <end position="815"/>
    </location>
</feature>
<evidence type="ECO:0000256" key="1">
    <source>
        <dbReference type="ARBA" id="ARBA00004123"/>
    </source>
</evidence>
<name>A0AA35J5E7_SACUV</name>
<dbReference type="Gene3D" id="2.130.10.10">
    <property type="entry name" value="YVTN repeat-like/Quinoprotein amine dehydrogenase"/>
    <property type="match status" value="3"/>
</dbReference>
<dbReference type="SUPFAM" id="SSF50978">
    <property type="entry name" value="WD40 repeat-like"/>
    <property type="match status" value="1"/>
</dbReference>
<dbReference type="InterPro" id="IPR018846">
    <property type="entry name" value="Beta-prop_RSE1/DDB1/CPSF1_1st"/>
</dbReference>
<comment type="subcellular location">
    <subcellularLocation>
        <location evidence="1">Nucleus</location>
    </subcellularLocation>
</comment>
<sequence length="1303" mass="148117">MAAKDNELYLYHLTLQKQTNFVHSCIGHFVDVDAGSKHGQSQLCVATETHLELYDTAEGELTLITRFQNLFTTITSMRSLDLPHAGSSKNPSNWPTFLVLTSDSGNLTIVQVTRHAGTFKLRTLVNQPLTRTTLRRTSPISYMEIDPNGRCIILSSVEQNKLCFLVDFARELRISSPLEIIRPHMVTLDMTACDVNFNNPCFITLEMDNVAASLSVHLIFYVLELGLNHIVKKADYSVNPSANFILSLPDLSKYNITTSLNDSNYDRDDDSMFNPFVVIGFENHILIKDMNGFYSLKVQIPQRATASSHQKCVTIISGIVQKLKNDFFVLLQSNYGDLFKLTINPDTNDRNRPLVQLSYFDTIQNSNQLHIFKNGYLFALSEMNNNFLFQFEKLGVENDPSKFLTSKDPNKPLVFQPSTNLQNLSILSQQLNLNPLGSSQISSDSPLSIVTQHYTNSKILTLTSGVNYSNLISTNLPPNATKLWLIPHPAAINDNNNLLFISFPKKTMILQIDNESMEELTPDEAARSTFKLSQDTTIHTCVMSSHSIIQVCTTELRQIVPIDNTGFSNKLTWVPPAGIRIICATSSKTQLIISLSNYELIYFKIDSSSNSLIELTTHPELDTLPCKLAIVEDSQHSDLLAIGDDEGMIKIMSLRDQKEDFLTVISLQLVNEKFSDMVMVRDPSTKLLNLHVGLVNGVYMRFHIQDIDGSFTDIKRRFLGLKPVVMSYLNKMSMSLNEEEEEDEEEDEDGNEKKWISCVVCHSVSTWVSYTWNNMWNIRPLNGQSMLSCSKFVNADVQINGVCSISNSGHLNIGQVSGFPTWENWFHVDELTIEEKEDKKEDDADEEGEEEEDEDEEEETLQISSFRPRSILSFLNKPKHTLFIENHTEMPQCRITLTINGNCIKYKNSDCYFKLLDNVHCISATMMDFGKKVDHLIISTKDNRLITYQILVNKDKLSFDVELLHQTETLSPIHSMLKFKNLLLAAVDSTIILYGLGKKQLLRRSVTQTPVPITKIVSMDQWNYERLAVGDIRESVTLFIWNPAGNVFIPMVDDSVKRHVTTLKFLDEATIIGADKFGNAWTLRCPSECESIISSHEPSELSDGTIKYPLNLINLQQKLPNTYDCKFKFNILNHLYVNDIIISFHILDSISNSDRPGCIYMGLQGTIGCFIPLLSKGNVMTMTKIENIMSEADDTFYMEYESRRKNKNVRNEDDEEEPSSVVLQRRNDMIDGTICEGSYSIVGRDHQSYRSYYAPVRKVIDGDLCENFLRLSLNEQEFLVKDLKNIQTNDIIQRINEVRTNYL</sequence>
<protein>
    <recommendedName>
        <fullName evidence="10">Pre-mRNA-splicing factor RSE1</fullName>
    </recommendedName>
</protein>
<dbReference type="Pfam" id="PF10433">
    <property type="entry name" value="Beta-prop_RSE1_1st"/>
    <property type="match status" value="1"/>
</dbReference>
<dbReference type="InterPro" id="IPR058543">
    <property type="entry name" value="Beta-prop_RSE1/DDB1/CPSF1_2nd"/>
</dbReference>
<dbReference type="GO" id="GO:0005634">
    <property type="term" value="C:nucleus"/>
    <property type="evidence" value="ECO:0007669"/>
    <property type="project" value="UniProtKB-SubCell"/>
</dbReference>
<dbReference type="Pfam" id="PF03178">
    <property type="entry name" value="CPSF_A"/>
    <property type="match status" value="1"/>
</dbReference>
<evidence type="ECO:0008006" key="10">
    <source>
        <dbReference type="Google" id="ProtNLM"/>
    </source>
</evidence>
<feature type="domain" description="RSE1/DDB1/CPSF1 first beta-propeller" evidence="6">
    <location>
        <begin position="31"/>
        <end position="420"/>
    </location>
</feature>
<proteinExistence type="predicted"/>
<evidence type="ECO:0000259" key="7">
    <source>
        <dbReference type="Pfam" id="PF23726"/>
    </source>
</evidence>